<dbReference type="InterPro" id="IPR012292">
    <property type="entry name" value="Globin/Proto"/>
</dbReference>
<feature type="compositionally biased region" description="Polar residues" evidence="1">
    <location>
        <begin position="203"/>
        <end position="212"/>
    </location>
</feature>
<evidence type="ECO:0000313" key="3">
    <source>
        <dbReference type="Proteomes" id="UP000614601"/>
    </source>
</evidence>
<dbReference type="SUPFAM" id="SSF46458">
    <property type="entry name" value="Globin-like"/>
    <property type="match status" value="1"/>
</dbReference>
<name>A0A811KJI6_9BILA</name>
<comment type="caution">
    <text evidence="2">The sequence shown here is derived from an EMBL/GenBank/DDBJ whole genome shotgun (WGS) entry which is preliminary data.</text>
</comment>
<reference evidence="2" key="1">
    <citation type="submission" date="2020-09" db="EMBL/GenBank/DDBJ databases">
        <authorList>
            <person name="Kikuchi T."/>
        </authorList>
    </citation>
    <scope>NUCLEOTIDE SEQUENCE</scope>
    <source>
        <strain evidence="2">SH1</strain>
    </source>
</reference>
<sequence length="218" mass="24516">MVPKKSGISGSSQAIINFCIENAKGDVASRVVTRMANKREDFNQFLSSLSNEQFNTIVGSLREYFQNVVQNLQSSDKIKEISVQYGADQVPRRAWGFKADYFAVMASALTTECVFLDGAQHQPTEAIEAWSELAELMFSNIRDGYYQRIRYLRKNSHCFNQLFTQSSDQSTEDSGNQLLTPSPSPNRLSPNPNSRPVDRRANTLRTQNTLVTGDTVRS</sequence>
<dbReference type="CDD" id="cd01040">
    <property type="entry name" value="Mb-like"/>
    <property type="match status" value="1"/>
</dbReference>
<proteinExistence type="predicted"/>
<dbReference type="Proteomes" id="UP000614601">
    <property type="component" value="Unassembled WGS sequence"/>
</dbReference>
<evidence type="ECO:0000256" key="1">
    <source>
        <dbReference type="SAM" id="MobiDB-lite"/>
    </source>
</evidence>
<dbReference type="Gene3D" id="1.10.490.10">
    <property type="entry name" value="Globins"/>
    <property type="match status" value="1"/>
</dbReference>
<feature type="compositionally biased region" description="Low complexity" evidence="1">
    <location>
        <begin position="178"/>
        <end position="195"/>
    </location>
</feature>
<accession>A0A811KJI6</accession>
<dbReference type="InterPro" id="IPR044399">
    <property type="entry name" value="Mb-like_M"/>
</dbReference>
<dbReference type="OrthoDB" id="5854162at2759"/>
<keyword evidence="3" id="KW-1185">Reference proteome</keyword>
<protein>
    <submittedName>
        <fullName evidence="2">Uncharacterized protein</fullName>
    </submittedName>
</protein>
<dbReference type="EMBL" id="CAJFCW020000003">
    <property type="protein sequence ID" value="CAG9106047.1"/>
    <property type="molecule type" value="Genomic_DNA"/>
</dbReference>
<dbReference type="EMBL" id="CAJFDH010000003">
    <property type="protein sequence ID" value="CAD5216497.1"/>
    <property type="molecule type" value="Genomic_DNA"/>
</dbReference>
<feature type="compositionally biased region" description="Polar residues" evidence="1">
    <location>
        <begin position="166"/>
        <end position="177"/>
    </location>
</feature>
<gene>
    <name evidence="2" type="ORF">BOKJ2_LOCUS6617</name>
</gene>
<dbReference type="AlphaFoldDB" id="A0A811KJI6"/>
<dbReference type="Proteomes" id="UP000783686">
    <property type="component" value="Unassembled WGS sequence"/>
</dbReference>
<feature type="region of interest" description="Disordered" evidence="1">
    <location>
        <begin position="166"/>
        <end position="218"/>
    </location>
</feature>
<dbReference type="GO" id="GO:0020037">
    <property type="term" value="F:heme binding"/>
    <property type="evidence" value="ECO:0007669"/>
    <property type="project" value="InterPro"/>
</dbReference>
<evidence type="ECO:0000313" key="2">
    <source>
        <dbReference type="EMBL" id="CAD5216497.1"/>
    </source>
</evidence>
<dbReference type="GO" id="GO:0019825">
    <property type="term" value="F:oxygen binding"/>
    <property type="evidence" value="ECO:0007669"/>
    <property type="project" value="InterPro"/>
</dbReference>
<organism evidence="2 3">
    <name type="scientific">Bursaphelenchus okinawaensis</name>
    <dbReference type="NCBI Taxonomy" id="465554"/>
    <lineage>
        <taxon>Eukaryota</taxon>
        <taxon>Metazoa</taxon>
        <taxon>Ecdysozoa</taxon>
        <taxon>Nematoda</taxon>
        <taxon>Chromadorea</taxon>
        <taxon>Rhabditida</taxon>
        <taxon>Tylenchina</taxon>
        <taxon>Tylenchomorpha</taxon>
        <taxon>Aphelenchoidea</taxon>
        <taxon>Aphelenchoididae</taxon>
        <taxon>Bursaphelenchus</taxon>
    </lineage>
</organism>
<dbReference type="InterPro" id="IPR009050">
    <property type="entry name" value="Globin-like_sf"/>
</dbReference>